<gene>
    <name evidence="2" type="ORF">E5334_00600</name>
</gene>
<dbReference type="Proteomes" id="UP000310263">
    <property type="component" value="Unassembled WGS sequence"/>
</dbReference>
<evidence type="ECO:0000313" key="3">
    <source>
        <dbReference type="Proteomes" id="UP000310263"/>
    </source>
</evidence>
<accession>A0A4S2F2P1</accession>
<protein>
    <submittedName>
        <fullName evidence="2">Uncharacterized protein</fullName>
    </submittedName>
</protein>
<dbReference type="EMBL" id="SRYE01000001">
    <property type="protein sequence ID" value="TGY63055.1"/>
    <property type="molecule type" value="Genomic_DNA"/>
</dbReference>
<sequence length="72" mass="7806">MVAFEKPHLADSVAAGTQTSERPQVGEIITWDHPTESSGHYSYSCKYVIGTTFERADAPASHITQEAEKPAA</sequence>
<proteinExistence type="predicted"/>
<organism evidence="2 3">
    <name type="scientific">Muricaecibacterium torontonense</name>
    <dbReference type="NCBI Taxonomy" id="3032871"/>
    <lineage>
        <taxon>Bacteria</taxon>
        <taxon>Bacillati</taxon>
        <taxon>Actinomycetota</taxon>
        <taxon>Coriobacteriia</taxon>
        <taxon>Coriobacteriales</taxon>
        <taxon>Atopobiaceae</taxon>
        <taxon>Muricaecibacterium</taxon>
    </lineage>
</organism>
<dbReference type="AlphaFoldDB" id="A0A4S2F2P1"/>
<evidence type="ECO:0000256" key="1">
    <source>
        <dbReference type="SAM" id="MobiDB-lite"/>
    </source>
</evidence>
<keyword evidence="3" id="KW-1185">Reference proteome</keyword>
<comment type="caution">
    <text evidence="2">The sequence shown here is derived from an EMBL/GenBank/DDBJ whole genome shotgun (WGS) entry which is preliminary data.</text>
</comment>
<evidence type="ECO:0000313" key="2">
    <source>
        <dbReference type="EMBL" id="TGY63055.1"/>
    </source>
</evidence>
<feature type="region of interest" description="Disordered" evidence="1">
    <location>
        <begin position="1"/>
        <end position="24"/>
    </location>
</feature>
<reference evidence="2 3" key="1">
    <citation type="submission" date="2019-04" db="EMBL/GenBank/DDBJ databases">
        <title>Microbes associate with the intestines of laboratory mice.</title>
        <authorList>
            <person name="Navarre W."/>
            <person name="Wong E."/>
            <person name="Huang K."/>
            <person name="Tropini C."/>
            <person name="Ng K."/>
            <person name="Yu B."/>
        </authorList>
    </citation>
    <scope>NUCLEOTIDE SEQUENCE [LARGE SCALE GENOMIC DNA]</scope>
    <source>
        <strain evidence="2 3">NM07_P-09</strain>
    </source>
</reference>
<name>A0A4S2F2P1_9ACTN</name>